<dbReference type="AlphaFoldDB" id="A0A401W870"/>
<keyword evidence="3" id="KW-1185">Reference proteome</keyword>
<dbReference type="Pfam" id="PF00733">
    <property type="entry name" value="Asn_synthase"/>
    <property type="match status" value="1"/>
</dbReference>
<gene>
    <name evidence="2" type="primary">asnB_5</name>
    <name evidence="2" type="ORF">GKJPGBOP_05194</name>
</gene>
<organism evidence="2 3">
    <name type="scientific">Streptomyces paromomycinus</name>
    <name type="common">Streptomyces rimosus subsp. paromomycinus</name>
    <dbReference type="NCBI Taxonomy" id="92743"/>
    <lineage>
        <taxon>Bacteria</taxon>
        <taxon>Bacillati</taxon>
        <taxon>Actinomycetota</taxon>
        <taxon>Actinomycetes</taxon>
        <taxon>Kitasatosporales</taxon>
        <taxon>Streptomycetaceae</taxon>
        <taxon>Streptomyces</taxon>
    </lineage>
</organism>
<dbReference type="RefSeq" id="WP_125056042.1">
    <property type="nucleotide sequence ID" value="NZ_BHZD01000001.1"/>
</dbReference>
<evidence type="ECO:0000313" key="2">
    <source>
        <dbReference type="EMBL" id="GCD45465.1"/>
    </source>
</evidence>
<name>A0A401W870_STREY</name>
<dbReference type="GO" id="GO:0006529">
    <property type="term" value="P:asparagine biosynthetic process"/>
    <property type="evidence" value="ECO:0007669"/>
    <property type="project" value="InterPro"/>
</dbReference>
<evidence type="ECO:0000259" key="1">
    <source>
        <dbReference type="Pfam" id="PF00733"/>
    </source>
</evidence>
<proteinExistence type="predicted"/>
<dbReference type="Gene3D" id="3.40.50.620">
    <property type="entry name" value="HUPs"/>
    <property type="match status" value="1"/>
</dbReference>
<feature type="domain" description="Asparagine synthetase" evidence="1">
    <location>
        <begin position="221"/>
        <end position="604"/>
    </location>
</feature>
<dbReference type="SUPFAM" id="SSF52402">
    <property type="entry name" value="Adenine nucleotide alpha hydrolases-like"/>
    <property type="match status" value="1"/>
</dbReference>
<comment type="caution">
    <text evidence="2">The sequence shown here is derived from an EMBL/GenBank/DDBJ whole genome shotgun (WGS) entry which is preliminary data.</text>
</comment>
<accession>A0A401W870</accession>
<reference evidence="2 3" key="1">
    <citation type="submission" date="2018-11" db="EMBL/GenBank/DDBJ databases">
        <title>Whole genome sequence of Streptomyces paromomycinus NBRC 15454(T).</title>
        <authorList>
            <person name="Komaki H."/>
            <person name="Tamura T."/>
        </authorList>
    </citation>
    <scope>NUCLEOTIDE SEQUENCE [LARGE SCALE GENOMIC DNA]</scope>
    <source>
        <strain evidence="2 3">NBRC 15454</strain>
    </source>
</reference>
<dbReference type="GO" id="GO:0004066">
    <property type="term" value="F:asparagine synthase (glutamine-hydrolyzing) activity"/>
    <property type="evidence" value="ECO:0007669"/>
    <property type="project" value="InterPro"/>
</dbReference>
<sequence>MDFVVFPDHPATGPLCLNLRRDPAVRTVRHPSGRPWVMGHWTDDEAVAAGSGPDRLLLLGTTSADAGTLGRMLRRLRRLDDLDTRVRELPGSFFLLAAMGSRTRCQGSLSTVRQLHHATVNGVTVAGSRPQDLAALAREAAAVGLPTGAPGLGTVDDESLALRLLTPFAPFPLAQRPAWRAVHAVPPGHCLTLGADGRHGTARWWRPPQPDLWLEDAAESVRDALTEAVRVRARRPALSADLSGGMDSTSLCFLAAREDTRLITTAWVCRDEANDDNVWSDHGAALLRTAEHVPLPYADAPTWYTPPSPAHTDPAGPLAVIRESARLGHQARIVAARGSRTHLVGVGGDELFAPRPVALNSLARTDFRSAARRACTARRLGRWTLVDTLRTLFGGVPYPQWLESCADRIVPGVRSGDSGADWEVVPAMPPWAHPDAVSTVRRLVRDAAAGEPEPFAPLRCQHETLRAAARAGEIVRGAAALTARHGVTFEAPFLDDTVIEAALTVRLVDQVAVGSYKPLLSAAMRGILPDAVRARGTKGEHSAEVYAGLRRHRRALSALCDDSHLAGLGLIRPEMLRTALTSLQPLAHTLHPLDPTLAAEYWLRSLRETQAPVPTRPTVPAAEGA</sequence>
<dbReference type="InterPro" id="IPR014729">
    <property type="entry name" value="Rossmann-like_a/b/a_fold"/>
</dbReference>
<dbReference type="InterPro" id="IPR001962">
    <property type="entry name" value="Asn_synthase"/>
</dbReference>
<evidence type="ECO:0000313" key="3">
    <source>
        <dbReference type="Proteomes" id="UP000286746"/>
    </source>
</evidence>
<dbReference type="EMBL" id="BHZD01000001">
    <property type="protein sequence ID" value="GCD45465.1"/>
    <property type="molecule type" value="Genomic_DNA"/>
</dbReference>
<protein>
    <submittedName>
        <fullName evidence="2">Asparagine synthase</fullName>
    </submittedName>
</protein>
<dbReference type="Proteomes" id="UP000286746">
    <property type="component" value="Unassembled WGS sequence"/>
</dbReference>